<protein>
    <submittedName>
        <fullName evidence="1">16S rRNA (Cytosine(1402)-N(4))-methyltransferase</fullName>
        <ecNumber evidence="1">2.1.1.199</ecNumber>
    </submittedName>
</protein>
<reference evidence="1" key="1">
    <citation type="submission" date="2023-11" db="EMBL/GenBank/DDBJ databases">
        <title>Antimicrobial resistance in invasive Streptococcus suis isolated in Spain and the associated genetic mechanisms.</title>
        <authorList>
            <person name="Uruen C."/>
            <person name="Arenas J.A."/>
        </authorList>
    </citation>
    <scope>NUCLEOTIDE SEQUENCE</scope>
    <source>
        <strain evidence="1">Ss_70</strain>
    </source>
</reference>
<dbReference type="GO" id="GO:0005737">
    <property type="term" value="C:cytoplasm"/>
    <property type="evidence" value="ECO:0007669"/>
    <property type="project" value="TreeGrafter"/>
</dbReference>
<dbReference type="GO" id="GO:0070475">
    <property type="term" value="P:rRNA base methylation"/>
    <property type="evidence" value="ECO:0007669"/>
    <property type="project" value="TreeGrafter"/>
</dbReference>
<dbReference type="PANTHER" id="PTHR11265:SF0">
    <property type="entry name" value="12S RRNA N4-METHYLCYTIDINE METHYLTRANSFERASE"/>
    <property type="match status" value="1"/>
</dbReference>
<accession>A0AAW9DJF4</accession>
<dbReference type="SUPFAM" id="SSF53335">
    <property type="entry name" value="S-adenosyl-L-methionine-dependent methyltransferases"/>
    <property type="match status" value="1"/>
</dbReference>
<dbReference type="GO" id="GO:0071424">
    <property type="term" value="F:rRNA (cytosine-N4-)-methyltransferase activity"/>
    <property type="evidence" value="ECO:0007669"/>
    <property type="project" value="TreeGrafter"/>
</dbReference>
<feature type="non-terminal residue" evidence="1">
    <location>
        <position position="55"/>
    </location>
</feature>
<sequence length="55" mass="6051">MTKEFNHTTVLLHETVDMLDIKPNGIYVDATLGGAGHSEYLLSQLTDGGHLYAFD</sequence>
<dbReference type="Pfam" id="PF01795">
    <property type="entry name" value="Methyltransf_5"/>
    <property type="match status" value="1"/>
</dbReference>
<name>A0AAW9DJF4_STRSU</name>
<gene>
    <name evidence="1" type="primary">mraW</name>
    <name evidence="1" type="ORF">SHY70_11755</name>
</gene>
<dbReference type="RefSeq" id="WP_319444450.1">
    <property type="nucleotide sequence ID" value="NZ_JAWWZK010000176.1"/>
</dbReference>
<dbReference type="InterPro" id="IPR029063">
    <property type="entry name" value="SAM-dependent_MTases_sf"/>
</dbReference>
<keyword evidence="1" id="KW-0489">Methyltransferase</keyword>
<dbReference type="InterPro" id="IPR002903">
    <property type="entry name" value="RsmH"/>
</dbReference>
<dbReference type="Gene3D" id="3.40.50.150">
    <property type="entry name" value="Vaccinia Virus protein VP39"/>
    <property type="match status" value="1"/>
</dbReference>
<organism evidence="1 2">
    <name type="scientific">Streptococcus suis</name>
    <dbReference type="NCBI Taxonomy" id="1307"/>
    <lineage>
        <taxon>Bacteria</taxon>
        <taxon>Bacillati</taxon>
        <taxon>Bacillota</taxon>
        <taxon>Bacilli</taxon>
        <taxon>Lactobacillales</taxon>
        <taxon>Streptococcaceae</taxon>
        <taxon>Streptococcus</taxon>
    </lineage>
</organism>
<comment type="caution">
    <text evidence="1">The sequence shown here is derived from an EMBL/GenBank/DDBJ whole genome shotgun (WGS) entry which is preliminary data.</text>
</comment>
<evidence type="ECO:0000313" key="1">
    <source>
        <dbReference type="EMBL" id="MDX5038929.1"/>
    </source>
</evidence>
<evidence type="ECO:0000313" key="2">
    <source>
        <dbReference type="Proteomes" id="UP001270004"/>
    </source>
</evidence>
<proteinExistence type="predicted"/>
<dbReference type="EC" id="2.1.1.199" evidence="1"/>
<dbReference type="PANTHER" id="PTHR11265">
    <property type="entry name" value="S-ADENOSYL-METHYLTRANSFERASE MRAW"/>
    <property type="match status" value="1"/>
</dbReference>
<dbReference type="AlphaFoldDB" id="A0AAW9DJF4"/>
<dbReference type="EMBL" id="JAWWZK010000176">
    <property type="protein sequence ID" value="MDX5038929.1"/>
    <property type="molecule type" value="Genomic_DNA"/>
</dbReference>
<dbReference type="Proteomes" id="UP001270004">
    <property type="component" value="Unassembled WGS sequence"/>
</dbReference>
<keyword evidence="1" id="KW-0808">Transferase</keyword>